<dbReference type="RefSeq" id="WP_380252097.1">
    <property type="nucleotide sequence ID" value="NZ_JBHUII010000004.1"/>
</dbReference>
<dbReference type="EMBL" id="JBHUII010000004">
    <property type="protein sequence ID" value="MFD2206482.1"/>
    <property type="molecule type" value="Genomic_DNA"/>
</dbReference>
<gene>
    <name evidence="1" type="ORF">ACFSKO_12690</name>
</gene>
<evidence type="ECO:0000313" key="1">
    <source>
        <dbReference type="EMBL" id="MFD2206482.1"/>
    </source>
</evidence>
<evidence type="ECO:0000313" key="2">
    <source>
        <dbReference type="Proteomes" id="UP001597294"/>
    </source>
</evidence>
<sequence>MMQEYKRSTALDFLDDCPKNILSFYKYWDSKRRGRTMPSRADLDPIEMKPFLSSLILVDVTHEPLNFTYRLVGTKEVSARGCDPTGHQVYEHAFGTTTEEVMTNYKIVSEKKCPVFDQEGVSSEVSSLRQGDALLLPLSDDGQTVNMVVAFTDYINF</sequence>
<dbReference type="Pfam" id="PF07310">
    <property type="entry name" value="PAS_5"/>
    <property type="match status" value="1"/>
</dbReference>
<protein>
    <submittedName>
        <fullName evidence="1">PAS domain-containing protein</fullName>
    </submittedName>
</protein>
<dbReference type="Proteomes" id="UP001597294">
    <property type="component" value="Unassembled WGS sequence"/>
</dbReference>
<organism evidence="1 2">
    <name type="scientific">Kiloniella antarctica</name>
    <dbReference type="NCBI Taxonomy" id="1550907"/>
    <lineage>
        <taxon>Bacteria</taxon>
        <taxon>Pseudomonadati</taxon>
        <taxon>Pseudomonadota</taxon>
        <taxon>Alphaproteobacteria</taxon>
        <taxon>Rhodospirillales</taxon>
        <taxon>Kiloniellaceae</taxon>
        <taxon>Kiloniella</taxon>
    </lineage>
</organism>
<keyword evidence="2" id="KW-1185">Reference proteome</keyword>
<name>A0ABW5BKQ8_9PROT</name>
<proteinExistence type="predicted"/>
<comment type="caution">
    <text evidence="1">The sequence shown here is derived from an EMBL/GenBank/DDBJ whole genome shotgun (WGS) entry which is preliminary data.</text>
</comment>
<reference evidence="2" key="1">
    <citation type="journal article" date="2019" name="Int. J. Syst. Evol. Microbiol.">
        <title>The Global Catalogue of Microorganisms (GCM) 10K type strain sequencing project: providing services to taxonomists for standard genome sequencing and annotation.</title>
        <authorList>
            <consortium name="The Broad Institute Genomics Platform"/>
            <consortium name="The Broad Institute Genome Sequencing Center for Infectious Disease"/>
            <person name="Wu L."/>
            <person name="Ma J."/>
        </authorList>
    </citation>
    <scope>NUCLEOTIDE SEQUENCE [LARGE SCALE GENOMIC DNA]</scope>
    <source>
        <strain evidence="2">CGMCC 4.7192</strain>
    </source>
</reference>
<accession>A0ABW5BKQ8</accession>
<dbReference type="InterPro" id="IPR009922">
    <property type="entry name" value="DUF1457"/>
</dbReference>